<evidence type="ECO:0000313" key="3">
    <source>
        <dbReference type="EMBL" id="RBL91975.1"/>
    </source>
</evidence>
<name>A0A365Y279_9BACT</name>
<dbReference type="PANTHER" id="PTHR34220:SF7">
    <property type="entry name" value="SENSOR HISTIDINE KINASE YPDA"/>
    <property type="match status" value="1"/>
</dbReference>
<dbReference type="Pfam" id="PF06580">
    <property type="entry name" value="His_kinase"/>
    <property type="match status" value="1"/>
</dbReference>
<gene>
    <name evidence="3" type="ORF">DF182_05085</name>
</gene>
<keyword evidence="4" id="KW-1185">Reference proteome</keyword>
<reference evidence="3 4" key="1">
    <citation type="submission" date="2018-05" db="EMBL/GenBank/DDBJ databases">
        <title>Chitinophaga sp. K3CV102501T nov., isolated from isolated from a monsoon evergreen broad-leaved forest soil.</title>
        <authorList>
            <person name="Lv Y."/>
        </authorList>
    </citation>
    <scope>NUCLEOTIDE SEQUENCE [LARGE SCALE GENOMIC DNA]</scope>
    <source>
        <strain evidence="3 4">GDMCC 1.1325</strain>
    </source>
</reference>
<keyword evidence="1" id="KW-0472">Membrane</keyword>
<organism evidence="3 4">
    <name type="scientific">Chitinophaga flava</name>
    <dbReference type="NCBI Taxonomy" id="2259036"/>
    <lineage>
        <taxon>Bacteria</taxon>
        <taxon>Pseudomonadati</taxon>
        <taxon>Bacteroidota</taxon>
        <taxon>Chitinophagia</taxon>
        <taxon>Chitinophagales</taxon>
        <taxon>Chitinophagaceae</taxon>
        <taxon>Chitinophaga</taxon>
    </lineage>
</organism>
<dbReference type="AlphaFoldDB" id="A0A365Y279"/>
<feature type="domain" description="Signal transduction histidine kinase internal region" evidence="2">
    <location>
        <begin position="188"/>
        <end position="263"/>
    </location>
</feature>
<accession>A0A365Y279</accession>
<sequence>MGGNNLVLASLQKHKKAILVVTLTLLSNLFFILLIPDIGNWIKYYPNPFYTILIELSMHLIIWWIVVEIALFIDRYFNRRMKWTATLVKRLFIQTIVQIVVILLFNLLLIHIFKYMSDLIGYRPYSVYYEKEYSTIIRHIIADTTFSLIIIVMNTMNDFIITFKKNTGDAAALGISDAQHKQAAAEAALKILQLQIDPHFILNSMSALSELILKDQQLGYEYVASFSKVYRYSLINSSKDVIKLEEELKFLHAYIFLITYRAGSGISFDIDINKQLLPQKVPPMTLQLLIENAQKQNKMLKTHPLMIRIYGNNKNELIVENNIIPLEKNVWSSRTGLINIKNRYKLLSDREPRIEIDGKTFKVIVPLLNFEEK</sequence>
<feature type="transmembrane region" description="Helical" evidence="1">
    <location>
        <begin position="48"/>
        <end position="71"/>
    </location>
</feature>
<dbReference type="Proteomes" id="UP000253410">
    <property type="component" value="Unassembled WGS sequence"/>
</dbReference>
<proteinExistence type="predicted"/>
<dbReference type="InterPro" id="IPR010559">
    <property type="entry name" value="Sig_transdc_His_kin_internal"/>
</dbReference>
<evidence type="ECO:0000313" key="4">
    <source>
        <dbReference type="Proteomes" id="UP000253410"/>
    </source>
</evidence>
<dbReference type="EMBL" id="QFFJ01000001">
    <property type="protein sequence ID" value="RBL91975.1"/>
    <property type="molecule type" value="Genomic_DNA"/>
</dbReference>
<comment type="caution">
    <text evidence="3">The sequence shown here is derived from an EMBL/GenBank/DDBJ whole genome shotgun (WGS) entry which is preliminary data.</text>
</comment>
<feature type="transmembrane region" description="Helical" evidence="1">
    <location>
        <begin position="17"/>
        <end position="36"/>
    </location>
</feature>
<dbReference type="GO" id="GO:0016020">
    <property type="term" value="C:membrane"/>
    <property type="evidence" value="ECO:0007669"/>
    <property type="project" value="InterPro"/>
</dbReference>
<dbReference type="OrthoDB" id="9809908at2"/>
<keyword evidence="1" id="KW-0812">Transmembrane</keyword>
<keyword evidence="3" id="KW-0418">Kinase</keyword>
<protein>
    <submittedName>
        <fullName evidence="3">Histidine kinase</fullName>
    </submittedName>
</protein>
<keyword evidence="1" id="KW-1133">Transmembrane helix</keyword>
<keyword evidence="3" id="KW-0808">Transferase</keyword>
<dbReference type="PANTHER" id="PTHR34220">
    <property type="entry name" value="SENSOR HISTIDINE KINASE YPDA"/>
    <property type="match status" value="1"/>
</dbReference>
<evidence type="ECO:0000256" key="1">
    <source>
        <dbReference type="SAM" id="Phobius"/>
    </source>
</evidence>
<dbReference type="GO" id="GO:0000155">
    <property type="term" value="F:phosphorelay sensor kinase activity"/>
    <property type="evidence" value="ECO:0007669"/>
    <property type="project" value="InterPro"/>
</dbReference>
<feature type="transmembrane region" description="Helical" evidence="1">
    <location>
        <begin position="91"/>
        <end position="116"/>
    </location>
</feature>
<evidence type="ECO:0000259" key="2">
    <source>
        <dbReference type="Pfam" id="PF06580"/>
    </source>
</evidence>
<dbReference type="InterPro" id="IPR050640">
    <property type="entry name" value="Bact_2-comp_sensor_kinase"/>
</dbReference>